<comment type="caution">
    <text evidence="1">The sequence shown here is derived from an EMBL/GenBank/DDBJ whole genome shotgun (WGS) entry which is preliminary data.</text>
</comment>
<dbReference type="EMBL" id="QTSX02001550">
    <property type="protein sequence ID" value="KAJ9080510.1"/>
    <property type="molecule type" value="Genomic_DNA"/>
</dbReference>
<dbReference type="Proteomes" id="UP001165960">
    <property type="component" value="Unassembled WGS sequence"/>
</dbReference>
<reference evidence="1" key="1">
    <citation type="submission" date="2022-04" db="EMBL/GenBank/DDBJ databases">
        <title>Genome of the entomopathogenic fungus Entomophthora muscae.</title>
        <authorList>
            <person name="Elya C."/>
            <person name="Lovett B.R."/>
            <person name="Lee E."/>
            <person name="Macias A.M."/>
            <person name="Hajek A.E."/>
            <person name="De Bivort B.L."/>
            <person name="Kasson M.T."/>
            <person name="De Fine Licht H.H."/>
            <person name="Stajich J.E."/>
        </authorList>
    </citation>
    <scope>NUCLEOTIDE SEQUENCE</scope>
    <source>
        <strain evidence="1">Berkeley</strain>
    </source>
</reference>
<evidence type="ECO:0000313" key="1">
    <source>
        <dbReference type="EMBL" id="KAJ9080510.1"/>
    </source>
</evidence>
<protein>
    <submittedName>
        <fullName evidence="1">Isoamyl acetate-hydrolyzing esterase</fullName>
    </submittedName>
</protein>
<sequence length="230" mass="25933">MGLYPKFYFIGASLIQYGGDVTNKGWIAQLREKYSINAELVIRGFAGYNTEWIKPLFDKIVSGELSCGDAIPVITILLGSNDSSFPDKQQHVPLEKYKENLRNMIAAIKKVLPDVCIFLVTPPPLNEPMWEVTEIKDGLTEPGKCNARLRQYADAVISLCEEKQAHVINLWEVISSSKPELFFDGLHFSEEGNALFAQKWLEGVRNHCPTLLPENIPAITPHWSQMKKAE</sequence>
<keyword evidence="2" id="KW-1185">Reference proteome</keyword>
<proteinExistence type="predicted"/>
<accession>A0ACC2U121</accession>
<organism evidence="1 2">
    <name type="scientific">Entomophthora muscae</name>
    <dbReference type="NCBI Taxonomy" id="34485"/>
    <lineage>
        <taxon>Eukaryota</taxon>
        <taxon>Fungi</taxon>
        <taxon>Fungi incertae sedis</taxon>
        <taxon>Zoopagomycota</taxon>
        <taxon>Entomophthoromycotina</taxon>
        <taxon>Entomophthoromycetes</taxon>
        <taxon>Entomophthorales</taxon>
        <taxon>Entomophthoraceae</taxon>
        <taxon>Entomophthora</taxon>
    </lineage>
</organism>
<name>A0ACC2U121_9FUNG</name>
<evidence type="ECO:0000313" key="2">
    <source>
        <dbReference type="Proteomes" id="UP001165960"/>
    </source>
</evidence>
<gene>
    <name evidence="1" type="primary">IAH1_1</name>
    <name evidence="1" type="ORF">DSO57_1024216</name>
</gene>